<accession>A0A4Y8WQG1</accession>
<dbReference type="PANTHER" id="PTHR42771">
    <property type="entry name" value="IRON(3+)-HYDROXAMATE IMPORT ATP-BINDING PROTEIN FHUC"/>
    <property type="match status" value="1"/>
</dbReference>
<dbReference type="GO" id="GO:0006826">
    <property type="term" value="P:iron ion transport"/>
    <property type="evidence" value="ECO:0007669"/>
    <property type="project" value="UniProtKB-KW"/>
</dbReference>
<evidence type="ECO:0000256" key="5">
    <source>
        <dbReference type="ARBA" id="ARBA00022741"/>
    </source>
</evidence>
<keyword evidence="3" id="KW-1003">Cell membrane</keyword>
<dbReference type="STRING" id="1122973.GCA_000379925_01851"/>
<evidence type="ECO:0000313" key="11">
    <source>
        <dbReference type="Proteomes" id="UP000297225"/>
    </source>
</evidence>
<evidence type="ECO:0000256" key="9">
    <source>
        <dbReference type="ARBA" id="ARBA00023136"/>
    </source>
</evidence>
<protein>
    <submittedName>
        <fullName evidence="10">ABC transporter ATP-binding protein</fullName>
    </submittedName>
</protein>
<dbReference type="GeneID" id="66797293"/>
<reference evidence="10 11" key="1">
    <citation type="submission" date="2019-03" db="EMBL/GenBank/DDBJ databases">
        <title>Porphyromonas levii Isolated from the Uterus of Dairy Cows.</title>
        <authorList>
            <person name="Francis A.M."/>
        </authorList>
    </citation>
    <scope>NUCLEOTIDE SEQUENCE [LARGE SCALE GENOMIC DNA]</scope>
    <source>
        <strain evidence="10 11">AF5678</strain>
    </source>
</reference>
<dbReference type="GO" id="GO:0005524">
    <property type="term" value="F:ATP binding"/>
    <property type="evidence" value="ECO:0007669"/>
    <property type="project" value="UniProtKB-KW"/>
</dbReference>
<evidence type="ECO:0000256" key="7">
    <source>
        <dbReference type="ARBA" id="ARBA00023004"/>
    </source>
</evidence>
<dbReference type="PANTHER" id="PTHR42771:SF2">
    <property type="entry name" value="IRON(3+)-HYDROXAMATE IMPORT ATP-BINDING PROTEIN FHUC"/>
    <property type="match status" value="1"/>
</dbReference>
<proteinExistence type="predicted"/>
<organism evidence="10 11">
    <name type="scientific">Porphyromonas levii</name>
    <dbReference type="NCBI Taxonomy" id="28114"/>
    <lineage>
        <taxon>Bacteria</taxon>
        <taxon>Pseudomonadati</taxon>
        <taxon>Bacteroidota</taxon>
        <taxon>Bacteroidia</taxon>
        <taxon>Bacteroidales</taxon>
        <taxon>Porphyromonadaceae</taxon>
        <taxon>Porphyromonas</taxon>
    </lineage>
</organism>
<dbReference type="InterPro" id="IPR027417">
    <property type="entry name" value="P-loop_NTPase"/>
</dbReference>
<dbReference type="PROSITE" id="PS50893">
    <property type="entry name" value="ABC_TRANSPORTER_2"/>
    <property type="match status" value="1"/>
</dbReference>
<dbReference type="RefSeq" id="WP_018359082.1">
    <property type="nucleotide sequence ID" value="NZ_CP197400.1"/>
</dbReference>
<evidence type="ECO:0000256" key="1">
    <source>
        <dbReference type="ARBA" id="ARBA00004202"/>
    </source>
</evidence>
<keyword evidence="7" id="KW-0408">Iron</keyword>
<dbReference type="InterPro" id="IPR003593">
    <property type="entry name" value="AAA+_ATPase"/>
</dbReference>
<keyword evidence="9" id="KW-0472">Membrane</keyword>
<dbReference type="Pfam" id="PF00005">
    <property type="entry name" value="ABC_tran"/>
    <property type="match status" value="1"/>
</dbReference>
<dbReference type="OrthoDB" id="9787851at2"/>
<evidence type="ECO:0000313" key="10">
    <source>
        <dbReference type="EMBL" id="TFH96293.1"/>
    </source>
</evidence>
<name>A0A4Y8WQG1_9PORP</name>
<keyword evidence="6 10" id="KW-0067">ATP-binding</keyword>
<dbReference type="Gene3D" id="3.40.50.300">
    <property type="entry name" value="P-loop containing nucleotide triphosphate hydrolases"/>
    <property type="match status" value="1"/>
</dbReference>
<keyword evidence="8" id="KW-0406">Ion transport</keyword>
<evidence type="ECO:0000256" key="2">
    <source>
        <dbReference type="ARBA" id="ARBA00022448"/>
    </source>
</evidence>
<dbReference type="GO" id="GO:0016887">
    <property type="term" value="F:ATP hydrolysis activity"/>
    <property type="evidence" value="ECO:0007669"/>
    <property type="project" value="InterPro"/>
</dbReference>
<dbReference type="InterPro" id="IPR003439">
    <property type="entry name" value="ABC_transporter-like_ATP-bd"/>
</dbReference>
<dbReference type="CDD" id="cd03214">
    <property type="entry name" value="ABC_Iron-Siderophores_B12_Hemin"/>
    <property type="match status" value="1"/>
</dbReference>
<comment type="caution">
    <text evidence="10">The sequence shown here is derived from an EMBL/GenBank/DDBJ whole genome shotgun (WGS) entry which is preliminary data.</text>
</comment>
<dbReference type="GO" id="GO:0005886">
    <property type="term" value="C:plasma membrane"/>
    <property type="evidence" value="ECO:0007669"/>
    <property type="project" value="UniProtKB-SubCell"/>
</dbReference>
<dbReference type="Proteomes" id="UP000297225">
    <property type="component" value="Unassembled WGS sequence"/>
</dbReference>
<dbReference type="SMART" id="SM00382">
    <property type="entry name" value="AAA"/>
    <property type="match status" value="1"/>
</dbReference>
<keyword evidence="4" id="KW-0410">Iron transport</keyword>
<keyword evidence="11" id="KW-1185">Reference proteome</keyword>
<sequence length="332" mass="37728">MDRKQNIELRDLSIGYKLRRGIKVVASGLDAIVQSGELTCLLGSNGVGKSTLLRTISAFQPKLGGEIIVKGQEVEDYKERELSKVIAVVLTERFADNNMTTYELISMGRSPYTGFWGRLDDEDKTAVERAIDLVRIEHLRYRMLHSLSDGERQKAMIAKALAQDTPIIILDEPTAFLDFPSKVDMMQLLHRLSRETGKTIFLSTHDLELALQVSDKIWLMDDDKKLHIGTPEDLALSGELSRFFQQKEIIFDEATGLFRIENGYKREIKVLGHGHLFAMVRKALLRNRILANRSAESKEYIDTREGKIVLYRSDKAMGVELQSIEQMLNEVV</sequence>
<dbReference type="InterPro" id="IPR051535">
    <property type="entry name" value="Siderophore_ABC-ATPase"/>
</dbReference>
<evidence type="ECO:0000256" key="3">
    <source>
        <dbReference type="ARBA" id="ARBA00022475"/>
    </source>
</evidence>
<keyword evidence="2" id="KW-0813">Transport</keyword>
<evidence type="ECO:0000256" key="8">
    <source>
        <dbReference type="ARBA" id="ARBA00023065"/>
    </source>
</evidence>
<keyword evidence="5" id="KW-0547">Nucleotide-binding</keyword>
<dbReference type="SUPFAM" id="SSF52540">
    <property type="entry name" value="P-loop containing nucleoside triphosphate hydrolases"/>
    <property type="match status" value="1"/>
</dbReference>
<evidence type="ECO:0000256" key="4">
    <source>
        <dbReference type="ARBA" id="ARBA00022496"/>
    </source>
</evidence>
<comment type="subcellular location">
    <subcellularLocation>
        <location evidence="1">Cell membrane</location>
        <topology evidence="1">Peripheral membrane protein</topology>
    </subcellularLocation>
</comment>
<gene>
    <name evidence="10" type="ORF">E4P47_02630</name>
</gene>
<evidence type="ECO:0000256" key="6">
    <source>
        <dbReference type="ARBA" id="ARBA00022840"/>
    </source>
</evidence>
<dbReference type="AlphaFoldDB" id="A0A4Y8WQG1"/>
<dbReference type="EMBL" id="SPNC01000024">
    <property type="protein sequence ID" value="TFH96293.1"/>
    <property type="molecule type" value="Genomic_DNA"/>
</dbReference>